<dbReference type="EMBL" id="CP063169">
    <property type="protein sequence ID" value="QOR70410.1"/>
    <property type="molecule type" value="Genomic_DNA"/>
</dbReference>
<keyword evidence="2" id="KW-1185">Reference proteome</keyword>
<accession>A0A7M1SS60</accession>
<dbReference type="Gene3D" id="3.40.190.10">
    <property type="entry name" value="Periplasmic binding protein-like II"/>
    <property type="match status" value="2"/>
</dbReference>
<organism evidence="1 2">
    <name type="scientific">Ruania alkalisoli</name>
    <dbReference type="NCBI Taxonomy" id="2779775"/>
    <lineage>
        <taxon>Bacteria</taxon>
        <taxon>Bacillati</taxon>
        <taxon>Actinomycetota</taxon>
        <taxon>Actinomycetes</taxon>
        <taxon>Micrococcales</taxon>
        <taxon>Ruaniaceae</taxon>
        <taxon>Ruania</taxon>
    </lineage>
</organism>
<evidence type="ECO:0000313" key="1">
    <source>
        <dbReference type="EMBL" id="QOR70410.1"/>
    </source>
</evidence>
<sequence length="366" mass="39340">MTDYVGLTWDHPRGRNALEAAAPRLTGLTGTDTLRWEVQPLEGFESAAIADLARRYDVLVLDHPHLGDALAADCLHPIDGLLPPEVVQRLERGAVGASVRSYRFGSHLWALPLDAATQVSARRPDTVPDAPTSWDQAIAVAGTARVAMSLAGPHAFLTFCSIAVSLGGEYAGAIFERRTAQHALQIMTDLSANLPAGTEHLNPIGLLDRMRTAGDIDYLPLVYGYVNYSSRTLSFGPPPMARRIGSTIGGTGMALTRRSRPSPALLDHVLWLLDEHTQRTFIPTHDGQPSSRAAWSDPAVDAAAHGFYGATRATMEAAWVRPRFAGYVPAQSQASAIVRSVVLGGRSASEALDELEELFAHQPEAS</sequence>
<name>A0A7M1SS60_9MICO</name>
<dbReference type="KEGG" id="halt:IM660_17750"/>
<evidence type="ECO:0000313" key="2">
    <source>
        <dbReference type="Proteomes" id="UP000593758"/>
    </source>
</evidence>
<dbReference type="SUPFAM" id="SSF53850">
    <property type="entry name" value="Periplasmic binding protein-like II"/>
    <property type="match status" value="1"/>
</dbReference>
<proteinExistence type="predicted"/>
<dbReference type="AlphaFoldDB" id="A0A7M1SS60"/>
<protein>
    <submittedName>
        <fullName evidence="1">Carbohydrate ABC transporter substrate-binding protein</fullName>
    </submittedName>
</protein>
<dbReference type="Proteomes" id="UP000593758">
    <property type="component" value="Chromosome"/>
</dbReference>
<gene>
    <name evidence="1" type="ORF">IM660_17750</name>
</gene>
<dbReference type="RefSeq" id="WP_193497091.1">
    <property type="nucleotide sequence ID" value="NZ_CP063169.1"/>
</dbReference>
<reference evidence="1 2" key="1">
    <citation type="submission" date="2020-10" db="EMBL/GenBank/DDBJ databases">
        <title>Haloactinobacterium sp. RN3S43, a bacterium isolated from saline soil.</title>
        <authorList>
            <person name="Sun J.-Q."/>
        </authorList>
    </citation>
    <scope>NUCLEOTIDE SEQUENCE [LARGE SCALE GENOMIC DNA]</scope>
    <source>
        <strain evidence="1 2">RN3S43</strain>
    </source>
</reference>